<keyword evidence="2" id="KW-1185">Reference proteome</keyword>
<dbReference type="SUPFAM" id="SSF55729">
    <property type="entry name" value="Acyl-CoA N-acyltransferases (Nat)"/>
    <property type="match status" value="1"/>
</dbReference>
<accession>A0A368G971</accession>
<protein>
    <recommendedName>
        <fullName evidence="3">N-acetyltransferase domain-containing protein</fullName>
    </recommendedName>
</protein>
<evidence type="ECO:0008006" key="3">
    <source>
        <dbReference type="Google" id="ProtNLM"/>
    </source>
</evidence>
<gene>
    <name evidence="1" type="ORF">ANCCAN_14815</name>
</gene>
<dbReference type="GO" id="GO:0008080">
    <property type="term" value="F:N-acetyltransferase activity"/>
    <property type="evidence" value="ECO:0007669"/>
    <property type="project" value="TreeGrafter"/>
</dbReference>
<dbReference type="PANTHER" id="PTHR20905">
    <property type="entry name" value="N-ACETYLTRANSFERASE-RELATED"/>
    <property type="match status" value="1"/>
</dbReference>
<comment type="caution">
    <text evidence="1">The sequence shown here is derived from an EMBL/GenBank/DDBJ whole genome shotgun (WGS) entry which is preliminary data.</text>
</comment>
<dbReference type="STRING" id="29170.A0A368G971"/>
<evidence type="ECO:0000313" key="1">
    <source>
        <dbReference type="EMBL" id="RCN39287.1"/>
    </source>
</evidence>
<dbReference type="AlphaFoldDB" id="A0A368G971"/>
<organism evidence="1 2">
    <name type="scientific">Ancylostoma caninum</name>
    <name type="common">Dog hookworm</name>
    <dbReference type="NCBI Taxonomy" id="29170"/>
    <lineage>
        <taxon>Eukaryota</taxon>
        <taxon>Metazoa</taxon>
        <taxon>Ecdysozoa</taxon>
        <taxon>Nematoda</taxon>
        <taxon>Chromadorea</taxon>
        <taxon>Rhabditida</taxon>
        <taxon>Rhabditina</taxon>
        <taxon>Rhabditomorpha</taxon>
        <taxon>Strongyloidea</taxon>
        <taxon>Ancylostomatidae</taxon>
        <taxon>Ancylostomatinae</taxon>
        <taxon>Ancylostoma</taxon>
    </lineage>
</organism>
<dbReference type="Gene3D" id="3.40.630.30">
    <property type="match status" value="1"/>
</dbReference>
<dbReference type="PANTHER" id="PTHR20905:SF30">
    <property type="entry name" value="N-ACETYLTRANSFERASE DOMAIN-CONTAINING PROTEIN"/>
    <property type="match status" value="1"/>
</dbReference>
<dbReference type="InterPro" id="IPR016181">
    <property type="entry name" value="Acyl_CoA_acyltransferase"/>
</dbReference>
<reference evidence="1 2" key="1">
    <citation type="submission" date="2014-10" db="EMBL/GenBank/DDBJ databases">
        <title>Draft genome of the hookworm Ancylostoma caninum.</title>
        <authorList>
            <person name="Mitreva M."/>
        </authorList>
    </citation>
    <scope>NUCLEOTIDE SEQUENCE [LARGE SCALE GENOMIC DNA]</scope>
    <source>
        <strain evidence="1 2">Baltimore</strain>
    </source>
</reference>
<dbReference type="Proteomes" id="UP000252519">
    <property type="component" value="Unassembled WGS sequence"/>
</dbReference>
<proteinExistence type="predicted"/>
<name>A0A368G971_ANCCA</name>
<sequence length="206" mass="23544">MHFIRLTKHEADDVMKFIVADLEAVEPLTKSLSLGKDEAVTFFKGKISCLLREAVDSGVSYLVKTDDQQIIAARLSTFRTREDALRDIRHDAFHKFKTNLERAECLLWHLNQQFWAEASPDIDKVYFLMAVVVDPRFRSTDLVDRLIHYNMDEIRTMGAQGLLANAAVFHNDSLLHKLGYRVMAEASHEFVLATGGEQVLQVSYSR</sequence>
<evidence type="ECO:0000313" key="2">
    <source>
        <dbReference type="Proteomes" id="UP000252519"/>
    </source>
</evidence>
<dbReference type="EMBL" id="JOJR01000347">
    <property type="protein sequence ID" value="RCN39287.1"/>
    <property type="molecule type" value="Genomic_DNA"/>
</dbReference>
<dbReference type="OrthoDB" id="41532at2759"/>